<evidence type="ECO:0000313" key="3">
    <source>
        <dbReference type="Proteomes" id="UP000823561"/>
    </source>
</evidence>
<gene>
    <name evidence="2" type="ORF">AALO_G00108920</name>
</gene>
<name>A0AAV6GSV4_9TELE</name>
<sequence>MDGSRWRSSSREPRVTPLLCASCRRTRAPRTSSELYIQPPPSFSPSLSQSCSILLFYLQQSVLRSTSTLPHLLFYLQQSVLRSTSTLPHLLFYLQQSVLNSNPPLPHTQTHNPPLPHTQTHNPPLPPPLFNSCGQNRAPGLSASSLPSANDHQPLSTHTLRLLHLAPPAGSEVEAVLIGSSHPHPSTIFPSLSLPLDQAYTPQQLSQQPALYSIPARQSFGADQAIEGS</sequence>
<keyword evidence="3" id="KW-1185">Reference proteome</keyword>
<dbReference type="AlphaFoldDB" id="A0AAV6GSV4"/>
<feature type="compositionally biased region" description="Low complexity" evidence="1">
    <location>
        <begin position="138"/>
        <end position="149"/>
    </location>
</feature>
<reference evidence="2" key="1">
    <citation type="submission" date="2020-10" db="EMBL/GenBank/DDBJ databases">
        <title>Chromosome-scale genome assembly of the Allis shad, Alosa alosa.</title>
        <authorList>
            <person name="Margot Z."/>
            <person name="Christophe K."/>
            <person name="Cabau C."/>
            <person name="Louis A."/>
            <person name="Berthelot C."/>
            <person name="Parey E."/>
            <person name="Roest Crollius H."/>
            <person name="Montfort J."/>
            <person name="Robinson-Rechavi M."/>
            <person name="Bucao C."/>
            <person name="Bouchez O."/>
            <person name="Gislard M."/>
            <person name="Lluch J."/>
            <person name="Milhes M."/>
            <person name="Lampietro C."/>
            <person name="Lopez Roques C."/>
            <person name="Donnadieu C."/>
            <person name="Braasch I."/>
            <person name="Desvignes T."/>
            <person name="Postlethwait J."/>
            <person name="Bobe J."/>
            <person name="Guiguen Y."/>
        </authorList>
    </citation>
    <scope>NUCLEOTIDE SEQUENCE</scope>
    <source>
        <strain evidence="2">M-15738</strain>
        <tissue evidence="2">Blood</tissue>
    </source>
</reference>
<dbReference type="Proteomes" id="UP000823561">
    <property type="component" value="Chromosome 8"/>
</dbReference>
<proteinExistence type="predicted"/>
<feature type="compositionally biased region" description="Polar residues" evidence="1">
    <location>
        <begin position="103"/>
        <end position="122"/>
    </location>
</feature>
<comment type="caution">
    <text evidence="2">The sequence shown here is derived from an EMBL/GenBank/DDBJ whole genome shotgun (WGS) entry which is preliminary data.</text>
</comment>
<dbReference type="EMBL" id="JADWDJ010000008">
    <property type="protein sequence ID" value="KAG5276717.1"/>
    <property type="molecule type" value="Genomic_DNA"/>
</dbReference>
<organism evidence="2 3">
    <name type="scientific">Alosa alosa</name>
    <name type="common">allis shad</name>
    <dbReference type="NCBI Taxonomy" id="278164"/>
    <lineage>
        <taxon>Eukaryota</taxon>
        <taxon>Metazoa</taxon>
        <taxon>Chordata</taxon>
        <taxon>Craniata</taxon>
        <taxon>Vertebrata</taxon>
        <taxon>Euteleostomi</taxon>
        <taxon>Actinopterygii</taxon>
        <taxon>Neopterygii</taxon>
        <taxon>Teleostei</taxon>
        <taxon>Clupei</taxon>
        <taxon>Clupeiformes</taxon>
        <taxon>Clupeoidei</taxon>
        <taxon>Clupeidae</taxon>
        <taxon>Alosa</taxon>
    </lineage>
</organism>
<evidence type="ECO:0000256" key="1">
    <source>
        <dbReference type="SAM" id="MobiDB-lite"/>
    </source>
</evidence>
<protein>
    <submittedName>
        <fullName evidence="2">Uncharacterized protein</fullName>
    </submittedName>
</protein>
<accession>A0AAV6GSV4</accession>
<feature type="region of interest" description="Disordered" evidence="1">
    <location>
        <begin position="103"/>
        <end position="154"/>
    </location>
</feature>
<evidence type="ECO:0000313" key="2">
    <source>
        <dbReference type="EMBL" id="KAG5276717.1"/>
    </source>
</evidence>